<sequence>MKESAPTSDSPAETAKIPSSRKNFFSRRCYYVGANIYICIYSDKGGFSFGTFVAVRGGRLVPNPERTGFPKRVRGDDAHASNPFLNGWMCIGAGVVASCYVYGSPRRRHGVRRRRSGSFARPPSRRLKCLMYTYGIRGLKR</sequence>
<accession>A0AAW1HW62</accession>
<keyword evidence="1" id="KW-0472">Membrane</keyword>
<protein>
    <submittedName>
        <fullName evidence="2">Uncharacterized protein</fullName>
    </submittedName>
</protein>
<name>A0AAW1HW62_POPJA</name>
<proteinExistence type="predicted"/>
<evidence type="ECO:0000256" key="1">
    <source>
        <dbReference type="SAM" id="Phobius"/>
    </source>
</evidence>
<comment type="caution">
    <text evidence="2">The sequence shown here is derived from an EMBL/GenBank/DDBJ whole genome shotgun (WGS) entry which is preliminary data.</text>
</comment>
<dbReference type="Proteomes" id="UP001458880">
    <property type="component" value="Unassembled WGS sequence"/>
</dbReference>
<keyword evidence="1" id="KW-0812">Transmembrane</keyword>
<keyword evidence="1" id="KW-1133">Transmembrane helix</keyword>
<feature type="transmembrane region" description="Helical" evidence="1">
    <location>
        <begin position="84"/>
        <end position="103"/>
    </location>
</feature>
<evidence type="ECO:0000313" key="2">
    <source>
        <dbReference type="EMBL" id="KAK9680747.1"/>
    </source>
</evidence>
<dbReference type="AlphaFoldDB" id="A0AAW1HW62"/>
<reference evidence="2 3" key="1">
    <citation type="journal article" date="2024" name="BMC Genomics">
        <title>De novo assembly and annotation of Popillia japonica's genome with initial clues to its potential as an invasive pest.</title>
        <authorList>
            <person name="Cucini C."/>
            <person name="Boschi S."/>
            <person name="Funari R."/>
            <person name="Cardaioli E."/>
            <person name="Iannotti N."/>
            <person name="Marturano G."/>
            <person name="Paoli F."/>
            <person name="Bruttini M."/>
            <person name="Carapelli A."/>
            <person name="Frati F."/>
            <person name="Nardi F."/>
        </authorList>
    </citation>
    <scope>NUCLEOTIDE SEQUENCE [LARGE SCALE GENOMIC DNA]</scope>
    <source>
        <strain evidence="2">DMR45628</strain>
    </source>
</reference>
<organism evidence="2 3">
    <name type="scientific">Popillia japonica</name>
    <name type="common">Japanese beetle</name>
    <dbReference type="NCBI Taxonomy" id="7064"/>
    <lineage>
        <taxon>Eukaryota</taxon>
        <taxon>Metazoa</taxon>
        <taxon>Ecdysozoa</taxon>
        <taxon>Arthropoda</taxon>
        <taxon>Hexapoda</taxon>
        <taxon>Insecta</taxon>
        <taxon>Pterygota</taxon>
        <taxon>Neoptera</taxon>
        <taxon>Endopterygota</taxon>
        <taxon>Coleoptera</taxon>
        <taxon>Polyphaga</taxon>
        <taxon>Scarabaeiformia</taxon>
        <taxon>Scarabaeidae</taxon>
        <taxon>Rutelinae</taxon>
        <taxon>Popillia</taxon>
    </lineage>
</organism>
<keyword evidence="3" id="KW-1185">Reference proteome</keyword>
<gene>
    <name evidence="2" type="ORF">QE152_g38844</name>
</gene>
<evidence type="ECO:0000313" key="3">
    <source>
        <dbReference type="Proteomes" id="UP001458880"/>
    </source>
</evidence>
<dbReference type="EMBL" id="JASPKY010000873">
    <property type="protein sequence ID" value="KAK9680747.1"/>
    <property type="molecule type" value="Genomic_DNA"/>
</dbReference>